<dbReference type="GO" id="GO:0031047">
    <property type="term" value="P:regulatory ncRNA-mediated gene silencing"/>
    <property type="evidence" value="ECO:0007669"/>
    <property type="project" value="InterPro"/>
</dbReference>
<keyword evidence="3" id="KW-1185">Reference proteome</keyword>
<feature type="compositionally biased region" description="Low complexity" evidence="1">
    <location>
        <begin position="28"/>
        <end position="43"/>
    </location>
</feature>
<dbReference type="AlphaFoldDB" id="A0A9P8VB88"/>
<feature type="region of interest" description="Disordered" evidence="1">
    <location>
        <begin position="1"/>
        <end position="76"/>
    </location>
</feature>
<dbReference type="Proteomes" id="UP000770015">
    <property type="component" value="Unassembled WGS sequence"/>
</dbReference>
<comment type="caution">
    <text evidence="2">The sequence shown here is derived from an EMBL/GenBank/DDBJ whole genome shotgun (WGS) entry which is preliminary data.</text>
</comment>
<feature type="region of interest" description="Disordered" evidence="1">
    <location>
        <begin position="479"/>
        <end position="518"/>
    </location>
</feature>
<evidence type="ECO:0000313" key="2">
    <source>
        <dbReference type="EMBL" id="KAH6685788.1"/>
    </source>
</evidence>
<feature type="compositionally biased region" description="Acidic residues" evidence="1">
    <location>
        <begin position="488"/>
        <end position="501"/>
    </location>
</feature>
<evidence type="ECO:0000313" key="3">
    <source>
        <dbReference type="Proteomes" id="UP000770015"/>
    </source>
</evidence>
<sequence>MTTTKATVPSVAAADAESKDQKTVSSGATKAEATVTVTAVADASGSDGSDAPVAAEGGGAKKKKKKNNKSKKKKKNAAAAAMAAAVGDTDIKAMIAEDEAALQKAFAEPPITEKDAQDEKSLYSTERPFFERIETCVQRYVARRKFSPQQKQIFDLYMFLGGIDTSPRQFTGAADLDTTDMSKQEIRDASTSVAIPRTGGSSKFYKPGDPEWDVDFLGIVQGFLGEAILAHSGFNLREIRMGCIIVDNFLRYVVHHDVCPEYRQQLREALDFCPQAWSDLGETWNAMCSLPGEFNFACQRLFNSLLQDNPPDPDPSKVIDPNVLWSCVMNERENMEYSPYAVSWRNINGYIVDKEEDRTFEVMDYLPPTDNTMKNIQAANANCEVGNGKYPEIAGILLKDTHIRDGWYVPDHVLSGDNSQFHTLWLEKEGAINFKPGMKIRARVAFLQNGVLFVTKPHCVMPAWYTFLPQNLMSDFTEPSLLPRKEAGDEEAGDGEADGEEAIGNNFETEGSTKVDQE</sequence>
<gene>
    <name evidence="2" type="ORF">F5X68DRAFT_241007</name>
</gene>
<proteinExistence type="predicted"/>
<protein>
    <submittedName>
        <fullName evidence="2">Argonaute siRNA chaperone complex subunit Arb1-domain-containing protein</fullName>
    </submittedName>
</protein>
<evidence type="ECO:0000256" key="1">
    <source>
        <dbReference type="SAM" id="MobiDB-lite"/>
    </source>
</evidence>
<accession>A0A9P8VB88</accession>
<name>A0A9P8VB88_9PEZI</name>
<dbReference type="GO" id="GO:0033167">
    <property type="term" value="C:ARC complex"/>
    <property type="evidence" value="ECO:0007669"/>
    <property type="project" value="InterPro"/>
</dbReference>
<dbReference type="EMBL" id="JAGSXJ010000014">
    <property type="protein sequence ID" value="KAH6685788.1"/>
    <property type="molecule type" value="Genomic_DNA"/>
</dbReference>
<organism evidence="2 3">
    <name type="scientific">Plectosphaerella plurivora</name>
    <dbReference type="NCBI Taxonomy" id="936078"/>
    <lineage>
        <taxon>Eukaryota</taxon>
        <taxon>Fungi</taxon>
        <taxon>Dikarya</taxon>
        <taxon>Ascomycota</taxon>
        <taxon>Pezizomycotina</taxon>
        <taxon>Sordariomycetes</taxon>
        <taxon>Hypocreomycetidae</taxon>
        <taxon>Glomerellales</taxon>
        <taxon>Plectosphaerellaceae</taxon>
        <taxon>Plectosphaerella</taxon>
    </lineage>
</organism>
<dbReference type="Pfam" id="PF09692">
    <property type="entry name" value="Arb1"/>
    <property type="match status" value="1"/>
</dbReference>
<dbReference type="OrthoDB" id="435402at2759"/>
<feature type="compositionally biased region" description="Basic residues" evidence="1">
    <location>
        <begin position="60"/>
        <end position="76"/>
    </location>
</feature>
<dbReference type="InterPro" id="IPR018606">
    <property type="entry name" value="Arb1"/>
</dbReference>
<reference evidence="2" key="1">
    <citation type="journal article" date="2021" name="Nat. Commun.">
        <title>Genetic determinants of endophytism in the Arabidopsis root mycobiome.</title>
        <authorList>
            <person name="Mesny F."/>
            <person name="Miyauchi S."/>
            <person name="Thiergart T."/>
            <person name="Pickel B."/>
            <person name="Atanasova L."/>
            <person name="Karlsson M."/>
            <person name="Huettel B."/>
            <person name="Barry K.W."/>
            <person name="Haridas S."/>
            <person name="Chen C."/>
            <person name="Bauer D."/>
            <person name="Andreopoulos W."/>
            <person name="Pangilinan J."/>
            <person name="LaButti K."/>
            <person name="Riley R."/>
            <person name="Lipzen A."/>
            <person name="Clum A."/>
            <person name="Drula E."/>
            <person name="Henrissat B."/>
            <person name="Kohler A."/>
            <person name="Grigoriev I.V."/>
            <person name="Martin F.M."/>
            <person name="Hacquard S."/>
        </authorList>
    </citation>
    <scope>NUCLEOTIDE SEQUENCE</scope>
    <source>
        <strain evidence="2">MPI-SDFR-AT-0117</strain>
    </source>
</reference>